<gene>
    <name evidence="2" type="ORF">WOLCODRAFT_150449</name>
</gene>
<evidence type="ECO:0000256" key="1">
    <source>
        <dbReference type="SAM" id="Phobius"/>
    </source>
</evidence>
<keyword evidence="1" id="KW-0812">Transmembrane</keyword>
<dbReference type="EMBL" id="KB468053">
    <property type="protein sequence ID" value="PCH40413.1"/>
    <property type="molecule type" value="Genomic_DNA"/>
</dbReference>
<proteinExistence type="predicted"/>
<keyword evidence="1" id="KW-0472">Membrane</keyword>
<dbReference type="AlphaFoldDB" id="A0A2H3JKP0"/>
<dbReference type="Proteomes" id="UP000218811">
    <property type="component" value="Unassembled WGS sequence"/>
</dbReference>
<organism evidence="2 3">
    <name type="scientific">Wolfiporia cocos (strain MD-104)</name>
    <name type="common">Brown rot fungus</name>
    <dbReference type="NCBI Taxonomy" id="742152"/>
    <lineage>
        <taxon>Eukaryota</taxon>
        <taxon>Fungi</taxon>
        <taxon>Dikarya</taxon>
        <taxon>Basidiomycota</taxon>
        <taxon>Agaricomycotina</taxon>
        <taxon>Agaricomycetes</taxon>
        <taxon>Polyporales</taxon>
        <taxon>Phaeolaceae</taxon>
        <taxon>Wolfiporia</taxon>
    </lineage>
</organism>
<evidence type="ECO:0000313" key="2">
    <source>
        <dbReference type="EMBL" id="PCH40413.1"/>
    </source>
</evidence>
<keyword evidence="1" id="KW-1133">Transmembrane helix</keyword>
<reference evidence="2 3" key="1">
    <citation type="journal article" date="2012" name="Science">
        <title>The Paleozoic origin of enzymatic lignin decomposition reconstructed from 31 fungal genomes.</title>
        <authorList>
            <person name="Floudas D."/>
            <person name="Binder M."/>
            <person name="Riley R."/>
            <person name="Barry K."/>
            <person name="Blanchette R.A."/>
            <person name="Henrissat B."/>
            <person name="Martinez A.T."/>
            <person name="Otillar R."/>
            <person name="Spatafora J.W."/>
            <person name="Yadav J.S."/>
            <person name="Aerts A."/>
            <person name="Benoit I."/>
            <person name="Boyd A."/>
            <person name="Carlson A."/>
            <person name="Copeland A."/>
            <person name="Coutinho P.M."/>
            <person name="de Vries R.P."/>
            <person name="Ferreira P."/>
            <person name="Findley K."/>
            <person name="Foster B."/>
            <person name="Gaskell J."/>
            <person name="Glotzer D."/>
            <person name="Gorecki P."/>
            <person name="Heitman J."/>
            <person name="Hesse C."/>
            <person name="Hori C."/>
            <person name="Igarashi K."/>
            <person name="Jurgens J.A."/>
            <person name="Kallen N."/>
            <person name="Kersten P."/>
            <person name="Kohler A."/>
            <person name="Kuees U."/>
            <person name="Kumar T.K.A."/>
            <person name="Kuo A."/>
            <person name="LaButti K."/>
            <person name="Larrondo L.F."/>
            <person name="Lindquist E."/>
            <person name="Ling A."/>
            <person name="Lombard V."/>
            <person name="Lucas S."/>
            <person name="Lundell T."/>
            <person name="Martin R."/>
            <person name="McLaughlin D.J."/>
            <person name="Morgenstern I."/>
            <person name="Morin E."/>
            <person name="Murat C."/>
            <person name="Nagy L.G."/>
            <person name="Nolan M."/>
            <person name="Ohm R.A."/>
            <person name="Patyshakuliyeva A."/>
            <person name="Rokas A."/>
            <person name="Ruiz-Duenas F.J."/>
            <person name="Sabat G."/>
            <person name="Salamov A."/>
            <person name="Samejima M."/>
            <person name="Schmutz J."/>
            <person name="Slot J.C."/>
            <person name="St John F."/>
            <person name="Stenlid J."/>
            <person name="Sun H."/>
            <person name="Sun S."/>
            <person name="Syed K."/>
            <person name="Tsang A."/>
            <person name="Wiebenga A."/>
            <person name="Young D."/>
            <person name="Pisabarro A."/>
            <person name="Eastwood D.C."/>
            <person name="Martin F."/>
            <person name="Cullen D."/>
            <person name="Grigoriev I.V."/>
            <person name="Hibbett D.S."/>
        </authorList>
    </citation>
    <scope>NUCLEOTIDE SEQUENCE [LARGE SCALE GENOMIC DNA]</scope>
    <source>
        <strain evidence="2 3">MD-104</strain>
    </source>
</reference>
<evidence type="ECO:0000313" key="3">
    <source>
        <dbReference type="Proteomes" id="UP000218811"/>
    </source>
</evidence>
<sequence>MASNYGDVLVAPDCPALLAFSNGTSTAKSAANIAVPLPGRMVVIAAVVVAILHILLIILGSWNDAIGQSVYGIYVYYKLAA</sequence>
<feature type="transmembrane region" description="Helical" evidence="1">
    <location>
        <begin position="41"/>
        <end position="62"/>
    </location>
</feature>
<protein>
    <submittedName>
        <fullName evidence="2">Uncharacterized protein</fullName>
    </submittedName>
</protein>
<accession>A0A2H3JKP0</accession>
<keyword evidence="3" id="KW-1185">Reference proteome</keyword>
<name>A0A2H3JKP0_WOLCO</name>